<reference evidence="13" key="1">
    <citation type="journal article" date="2021" name="Nat. Commun.">
        <title>Genetic determinants of endophytism in the Arabidopsis root mycobiome.</title>
        <authorList>
            <person name="Mesny F."/>
            <person name="Miyauchi S."/>
            <person name="Thiergart T."/>
            <person name="Pickel B."/>
            <person name="Atanasova L."/>
            <person name="Karlsson M."/>
            <person name="Huettel B."/>
            <person name="Barry K.W."/>
            <person name="Haridas S."/>
            <person name="Chen C."/>
            <person name="Bauer D."/>
            <person name="Andreopoulos W."/>
            <person name="Pangilinan J."/>
            <person name="LaButti K."/>
            <person name="Riley R."/>
            <person name="Lipzen A."/>
            <person name="Clum A."/>
            <person name="Drula E."/>
            <person name="Henrissat B."/>
            <person name="Kohler A."/>
            <person name="Grigoriev I.V."/>
            <person name="Martin F.M."/>
            <person name="Hacquard S."/>
        </authorList>
    </citation>
    <scope>NUCLEOTIDE SEQUENCE</scope>
    <source>
        <strain evidence="13">MPI-CAGE-CH-0243</strain>
    </source>
</reference>
<dbReference type="OrthoDB" id="416344at2759"/>
<evidence type="ECO:0000256" key="9">
    <source>
        <dbReference type="ARBA" id="ARBA00032829"/>
    </source>
</evidence>
<dbReference type="FunFam" id="3.40.50.1820:FF:000028">
    <property type="entry name" value="S9 family peptidase"/>
    <property type="match status" value="1"/>
</dbReference>
<evidence type="ECO:0000256" key="7">
    <source>
        <dbReference type="ARBA" id="ARBA00022825"/>
    </source>
</evidence>
<name>A0A9P9DBH5_9PLEO</name>
<dbReference type="InterPro" id="IPR011042">
    <property type="entry name" value="6-blade_b-propeller_TolB-like"/>
</dbReference>
<dbReference type="SUPFAM" id="SSF82171">
    <property type="entry name" value="DPP6 N-terminal domain-like"/>
    <property type="match status" value="2"/>
</dbReference>
<evidence type="ECO:0000313" key="13">
    <source>
        <dbReference type="EMBL" id="KAH7116218.1"/>
    </source>
</evidence>
<dbReference type="GO" id="GO:0005576">
    <property type="term" value="C:extracellular region"/>
    <property type="evidence" value="ECO:0007669"/>
    <property type="project" value="UniProtKB-SubCell"/>
</dbReference>
<comment type="similarity">
    <text evidence="2">Belongs to the peptidase S9C family.</text>
</comment>
<feature type="signal peptide" evidence="11">
    <location>
        <begin position="1"/>
        <end position="18"/>
    </location>
</feature>
<evidence type="ECO:0000256" key="5">
    <source>
        <dbReference type="ARBA" id="ARBA00022729"/>
    </source>
</evidence>
<keyword evidence="3" id="KW-0964">Secreted</keyword>
<dbReference type="InterPro" id="IPR001375">
    <property type="entry name" value="Peptidase_S9_cat"/>
</dbReference>
<evidence type="ECO:0000256" key="6">
    <source>
        <dbReference type="ARBA" id="ARBA00022801"/>
    </source>
</evidence>
<feature type="region of interest" description="Disordered" evidence="10">
    <location>
        <begin position="278"/>
        <end position="304"/>
    </location>
</feature>
<accession>A0A9P9DBH5</accession>
<proteinExistence type="inferred from homology"/>
<dbReference type="GO" id="GO:0004252">
    <property type="term" value="F:serine-type endopeptidase activity"/>
    <property type="evidence" value="ECO:0007669"/>
    <property type="project" value="TreeGrafter"/>
</dbReference>
<keyword evidence="7" id="KW-0720">Serine protease</keyword>
<comment type="subcellular location">
    <subcellularLocation>
        <location evidence="1">Secreted</location>
    </subcellularLocation>
</comment>
<keyword evidence="8" id="KW-0325">Glycoprotein</keyword>
<evidence type="ECO:0000256" key="8">
    <source>
        <dbReference type="ARBA" id="ARBA00023180"/>
    </source>
</evidence>
<comment type="caution">
    <text evidence="13">The sequence shown here is derived from an EMBL/GenBank/DDBJ whole genome shotgun (WGS) entry which is preliminary data.</text>
</comment>
<dbReference type="PANTHER" id="PTHR42776:SF11">
    <property type="entry name" value="DIPEPTIDYL-PEPTIDASE 5-RELATED"/>
    <property type="match status" value="1"/>
</dbReference>
<gene>
    <name evidence="13" type="ORF">B0J11DRAFT_119513</name>
</gene>
<keyword evidence="5 11" id="KW-0732">Signal</keyword>
<dbReference type="GO" id="GO:0006508">
    <property type="term" value="P:proteolysis"/>
    <property type="evidence" value="ECO:0007669"/>
    <property type="project" value="UniProtKB-KW"/>
</dbReference>
<evidence type="ECO:0000256" key="2">
    <source>
        <dbReference type="ARBA" id="ARBA00010040"/>
    </source>
</evidence>
<dbReference type="InterPro" id="IPR029058">
    <property type="entry name" value="AB_hydrolase_fold"/>
</dbReference>
<dbReference type="Pfam" id="PF07676">
    <property type="entry name" value="PD40"/>
    <property type="match status" value="1"/>
</dbReference>
<evidence type="ECO:0000256" key="11">
    <source>
        <dbReference type="SAM" id="SignalP"/>
    </source>
</evidence>
<dbReference type="Proteomes" id="UP000700596">
    <property type="component" value="Unassembled WGS sequence"/>
</dbReference>
<dbReference type="Gene3D" id="3.40.50.1820">
    <property type="entry name" value="alpha/beta hydrolase"/>
    <property type="match status" value="1"/>
</dbReference>
<keyword evidence="14" id="KW-1185">Reference proteome</keyword>
<dbReference type="InterPro" id="IPR011659">
    <property type="entry name" value="WD40"/>
</dbReference>
<evidence type="ECO:0000256" key="10">
    <source>
        <dbReference type="SAM" id="MobiDB-lite"/>
    </source>
</evidence>
<evidence type="ECO:0000259" key="12">
    <source>
        <dbReference type="Pfam" id="PF00326"/>
    </source>
</evidence>
<protein>
    <recommendedName>
        <fullName evidence="9">Dipeptidyl-peptidase V</fullName>
    </recommendedName>
</protein>
<evidence type="ECO:0000256" key="3">
    <source>
        <dbReference type="ARBA" id="ARBA00022525"/>
    </source>
</evidence>
<keyword evidence="4" id="KW-0645">Protease</keyword>
<dbReference type="Gene3D" id="2.120.10.30">
    <property type="entry name" value="TolB, C-terminal domain"/>
    <property type="match status" value="1"/>
</dbReference>
<evidence type="ECO:0000256" key="1">
    <source>
        <dbReference type="ARBA" id="ARBA00004613"/>
    </source>
</evidence>
<evidence type="ECO:0000256" key="4">
    <source>
        <dbReference type="ARBA" id="ARBA00022670"/>
    </source>
</evidence>
<organism evidence="13 14">
    <name type="scientific">Dendryphion nanum</name>
    <dbReference type="NCBI Taxonomy" id="256645"/>
    <lineage>
        <taxon>Eukaryota</taxon>
        <taxon>Fungi</taxon>
        <taxon>Dikarya</taxon>
        <taxon>Ascomycota</taxon>
        <taxon>Pezizomycotina</taxon>
        <taxon>Dothideomycetes</taxon>
        <taxon>Pleosporomycetidae</taxon>
        <taxon>Pleosporales</taxon>
        <taxon>Torulaceae</taxon>
        <taxon>Dendryphion</taxon>
    </lineage>
</organism>
<feature type="domain" description="Peptidase S9 prolyl oligopeptidase catalytic" evidence="12">
    <location>
        <begin position="497"/>
        <end position="706"/>
    </location>
</feature>
<evidence type="ECO:0000313" key="14">
    <source>
        <dbReference type="Proteomes" id="UP000700596"/>
    </source>
</evidence>
<dbReference type="Pfam" id="PF00326">
    <property type="entry name" value="Peptidase_S9"/>
    <property type="match status" value="1"/>
</dbReference>
<dbReference type="AlphaFoldDB" id="A0A9P9DBH5"/>
<dbReference type="PANTHER" id="PTHR42776">
    <property type="entry name" value="SERINE PEPTIDASE S9 FAMILY MEMBER"/>
    <property type="match status" value="1"/>
</dbReference>
<dbReference type="SUPFAM" id="SSF53474">
    <property type="entry name" value="alpha/beta-Hydrolases"/>
    <property type="match status" value="1"/>
</dbReference>
<sequence>MTRYLGIVAALAATGAYAITPEQLIGAPRRGVATPNDAGDTALFSVSQYSFEKHRSSSKLQLLDVQSGAIKDSGLNTSEINEVVWLPGSKTGIVYINGTNEDVPGGVTIWIGDVANPSNSTQVASLDAPYSGLKVAKTSTGDLHFLVNTLAYPNGSAYNPESAATARHTGRLYDNIYPRHWDSWLTKERYAVFAGSLLANSSHSLAGSGLRNILHGVNFTLTRPETPVQPFGDNGDYDISPDGQTYAFLTKATHLNKARFTASYIYVGPFDGSQVAKPINGPGSKADAAGHKGASGQPTFSPDGSKLAYVQQDGINYESDRTQLYVADVTGKGSVSGDFKVLSASWDRSVSSLHWSPDSKSIFVSAEDYGLVRAFNFPLAADGQFKPKNLTAVTSISGFAVLPDSSLLVSSNAVWTSRDFYTLSANGTQKLLFSSTTADKELAGLGAQTYSQFFYKGSLGIDLHALVVKPSNFVANKTYPLAYIIHGGPQGANNNAWSTRWNFQVWADQGYIVVAPNPTGSTGFGQYLTDAIQGNWGGNPYDDIVLGWEYVKANLSFADTKNGIAAGASYGGYQTNWIQGHALGREFKALVTHDGISQTLGAYTSEELWFIDHDYNGTIYDEGSTYDKWNPFDHIANFSTPQFVIHNTLDYRLPESDGLALFNVLQSKGVPSRFLNFPNENHWVLKPENSLFWHQEIFNWINHYAKGEALDKNAIGE</sequence>
<dbReference type="EMBL" id="JAGMWT010000015">
    <property type="protein sequence ID" value="KAH7116218.1"/>
    <property type="molecule type" value="Genomic_DNA"/>
</dbReference>
<feature type="chain" id="PRO_5040142249" description="Dipeptidyl-peptidase V" evidence="11">
    <location>
        <begin position="19"/>
        <end position="717"/>
    </location>
</feature>
<keyword evidence="6 13" id="KW-0378">Hydrolase</keyword>